<dbReference type="Pfam" id="PF09323">
    <property type="entry name" value="DUF1980"/>
    <property type="match status" value="1"/>
</dbReference>
<keyword evidence="1" id="KW-1133">Transmembrane helix</keyword>
<dbReference type="NCBIfam" id="TIGR03943">
    <property type="entry name" value="TIGR03943 family putative permease subunit"/>
    <property type="match status" value="1"/>
</dbReference>
<reference evidence="4 5" key="1">
    <citation type="submission" date="2016-11" db="EMBL/GenBank/DDBJ databases">
        <authorList>
            <person name="Jaros S."/>
            <person name="Januszkiewicz K."/>
            <person name="Wedrychowicz H."/>
        </authorList>
    </citation>
    <scope>NUCLEOTIDE SEQUENCE [LARGE SCALE GENOMIC DNA]</scope>
    <source>
        <strain evidence="4 5">DSM 13106</strain>
    </source>
</reference>
<keyword evidence="5" id="KW-1185">Reference proteome</keyword>
<dbReference type="Pfam" id="PF21537">
    <property type="entry name" value="DUF1980_C"/>
    <property type="match status" value="1"/>
</dbReference>
<organism evidence="4 5">
    <name type="scientific">Sporanaerobacter acetigenes DSM 13106</name>
    <dbReference type="NCBI Taxonomy" id="1123281"/>
    <lineage>
        <taxon>Bacteria</taxon>
        <taxon>Bacillati</taxon>
        <taxon>Bacillota</taxon>
        <taxon>Tissierellia</taxon>
        <taxon>Tissierellales</taxon>
        <taxon>Sporanaerobacteraceae</taxon>
        <taxon>Sporanaerobacter</taxon>
    </lineage>
</organism>
<dbReference type="InterPro" id="IPR015402">
    <property type="entry name" value="DUF1980"/>
</dbReference>
<feature type="transmembrane region" description="Helical" evidence="1">
    <location>
        <begin position="74"/>
        <end position="92"/>
    </location>
</feature>
<protein>
    <submittedName>
        <fullName evidence="4">Putative membrane protein</fullName>
    </submittedName>
</protein>
<dbReference type="AlphaFoldDB" id="A0A1M5Z6F9"/>
<dbReference type="PANTHER" id="PTHR40047:SF1">
    <property type="entry name" value="UPF0703 PROTEIN YCGQ"/>
    <property type="match status" value="1"/>
</dbReference>
<dbReference type="Proteomes" id="UP000184389">
    <property type="component" value="Unassembled WGS sequence"/>
</dbReference>
<dbReference type="OrthoDB" id="9770408at2"/>
<keyword evidence="1" id="KW-0812">Transmembrane</keyword>
<feature type="transmembrane region" description="Helical" evidence="1">
    <location>
        <begin position="50"/>
        <end position="67"/>
    </location>
</feature>
<dbReference type="PANTHER" id="PTHR40047">
    <property type="entry name" value="UPF0703 PROTEIN YCGQ"/>
    <property type="match status" value="1"/>
</dbReference>
<evidence type="ECO:0000313" key="4">
    <source>
        <dbReference type="EMBL" id="SHI19847.1"/>
    </source>
</evidence>
<dbReference type="EMBL" id="FQXR01000022">
    <property type="protein sequence ID" value="SHI19847.1"/>
    <property type="molecule type" value="Genomic_DNA"/>
</dbReference>
<evidence type="ECO:0000259" key="2">
    <source>
        <dbReference type="Pfam" id="PF09323"/>
    </source>
</evidence>
<evidence type="ECO:0000259" key="3">
    <source>
        <dbReference type="Pfam" id="PF21537"/>
    </source>
</evidence>
<name>A0A1M5Z6F9_9FIRM</name>
<dbReference type="InterPro" id="IPR052955">
    <property type="entry name" value="UPF0703_membrane_permease"/>
</dbReference>
<proteinExistence type="predicted"/>
<dbReference type="STRING" id="1123281.SAMN02745180_02790"/>
<accession>A0A1M5Z6F9</accession>
<dbReference type="RefSeq" id="WP_072745389.1">
    <property type="nucleotide sequence ID" value="NZ_FQXR01000022.1"/>
</dbReference>
<keyword evidence="1" id="KW-0472">Membrane</keyword>
<dbReference type="InterPro" id="IPR048493">
    <property type="entry name" value="DUF1980_N"/>
</dbReference>
<evidence type="ECO:0000313" key="5">
    <source>
        <dbReference type="Proteomes" id="UP000184389"/>
    </source>
</evidence>
<sequence length="279" mass="32507">MKIMKTRNYNIDAAFKVVVLLGFALFFFLTIQSGQVLKYVHPRNVPFIKFAVIAMVLISIFFIPEVFKPQRIKVSSIPLLFFILPLIMAFLLPTQSFNSDYISYGDLKLQGNSGNVDNPEIKTEYSEEDEYNEDIYIDEYSDAENKNIIESNRNELQLIDETIIMDNDNYVRWIQEIYENIEKYNGKKIQVSGFVFKDEQFEDNEFVSARMMMVCCAADMQPIGFLCRYDNAAELKVDTWIRVYGTIEKGEFNGNVIPVIEADKVENTEKPEFDYVYPF</sequence>
<gene>
    <name evidence="4" type="ORF">SAMN02745180_02790</name>
</gene>
<evidence type="ECO:0000256" key="1">
    <source>
        <dbReference type="SAM" id="Phobius"/>
    </source>
</evidence>
<dbReference type="InterPro" id="IPR048447">
    <property type="entry name" value="DUF1980_C"/>
</dbReference>
<feature type="domain" description="DUF1980" evidence="2">
    <location>
        <begin position="15"/>
        <end position="103"/>
    </location>
</feature>
<feature type="domain" description="DUF1980" evidence="3">
    <location>
        <begin position="157"/>
        <end position="278"/>
    </location>
</feature>